<comment type="subcellular location">
    <subcellularLocation>
        <location evidence="1 6">Nucleus</location>
    </subcellularLocation>
</comment>
<feature type="region of interest" description="Disordered" evidence="7">
    <location>
        <begin position="92"/>
        <end position="118"/>
    </location>
</feature>
<feature type="region of interest" description="Disordered" evidence="7">
    <location>
        <begin position="223"/>
        <end position="279"/>
    </location>
</feature>
<sequence length="279" mass="30223">MKLPFPFKTTETTSSWPWPSCGNPKTLSFRASDDMLKTLNSSHELDAATTDSPELDAAGTGGGKSVEAVIRGLLRSERLFFDPAQTSSISPEILCPQKSLSPDPNAESATQSDVNLSKHESQDTIVWTDSVIKQRDTNFQGQRIALEESVVMEMESEDPLEDFKRSMEEMVEAHGLKKWECLAELLNWYLKANDKSNHGYVVGAFVELLAGFALDSSSSSSSSSSFGHDQSSSSTSAHTPTSPLSFSSSTTTTSSPCLSSLEAENEIEKTRDNGSSSVS</sequence>
<dbReference type="EMBL" id="BJWL01000015">
    <property type="protein sequence ID" value="GFZ02540.1"/>
    <property type="molecule type" value="Genomic_DNA"/>
</dbReference>
<dbReference type="InterPro" id="IPR038933">
    <property type="entry name" value="Ovate"/>
</dbReference>
<comment type="caution">
    <text evidence="9">The sequence shown here is derived from an EMBL/GenBank/DDBJ whole genome shotgun (WGS) entry which is preliminary data.</text>
</comment>
<proteinExistence type="predicted"/>
<evidence type="ECO:0000256" key="1">
    <source>
        <dbReference type="ARBA" id="ARBA00004123"/>
    </source>
</evidence>
<evidence type="ECO:0000256" key="2">
    <source>
        <dbReference type="ARBA" id="ARBA00022491"/>
    </source>
</evidence>
<dbReference type="Pfam" id="PF04844">
    <property type="entry name" value="Ovate"/>
    <property type="match status" value="1"/>
</dbReference>
<feature type="region of interest" description="Disordered" evidence="7">
    <location>
        <begin position="1"/>
        <end position="20"/>
    </location>
</feature>
<comment type="function">
    <text evidence="6">Transcriptional repressor that regulates multiple aspects of plant growth and development.</text>
</comment>
<dbReference type="Proteomes" id="UP000585474">
    <property type="component" value="Unassembled WGS sequence"/>
</dbReference>
<name>A0A7J0FWL5_9ERIC</name>
<feature type="compositionally biased region" description="Low complexity" evidence="7">
    <location>
        <begin position="223"/>
        <end position="261"/>
    </location>
</feature>
<keyword evidence="2 6" id="KW-0678">Repressor</keyword>
<dbReference type="PANTHER" id="PTHR33057:SF98">
    <property type="entry name" value="TRANSCRIPTION REPRESSOR OFP18"/>
    <property type="match status" value="1"/>
</dbReference>
<evidence type="ECO:0000313" key="9">
    <source>
        <dbReference type="EMBL" id="GFZ02540.1"/>
    </source>
</evidence>
<evidence type="ECO:0000256" key="6">
    <source>
        <dbReference type="RuleBase" id="RU367028"/>
    </source>
</evidence>
<evidence type="ECO:0000259" key="8">
    <source>
        <dbReference type="PROSITE" id="PS51754"/>
    </source>
</evidence>
<keyword evidence="3 6" id="KW-0805">Transcription regulation</keyword>
<dbReference type="InterPro" id="IPR006458">
    <property type="entry name" value="Ovate_C"/>
</dbReference>
<feature type="region of interest" description="Disordered" evidence="7">
    <location>
        <begin position="42"/>
        <end position="62"/>
    </location>
</feature>
<keyword evidence="10" id="KW-1185">Reference proteome</keyword>
<dbReference type="AlphaFoldDB" id="A0A7J0FWL5"/>
<evidence type="ECO:0000256" key="3">
    <source>
        <dbReference type="ARBA" id="ARBA00023015"/>
    </source>
</evidence>
<dbReference type="GO" id="GO:0045892">
    <property type="term" value="P:negative regulation of DNA-templated transcription"/>
    <property type="evidence" value="ECO:0007669"/>
    <property type="project" value="UniProtKB-UniRule"/>
</dbReference>
<accession>A0A7J0FWL5</accession>
<organism evidence="9 10">
    <name type="scientific">Actinidia rufa</name>
    <dbReference type="NCBI Taxonomy" id="165716"/>
    <lineage>
        <taxon>Eukaryota</taxon>
        <taxon>Viridiplantae</taxon>
        <taxon>Streptophyta</taxon>
        <taxon>Embryophyta</taxon>
        <taxon>Tracheophyta</taxon>
        <taxon>Spermatophyta</taxon>
        <taxon>Magnoliopsida</taxon>
        <taxon>eudicotyledons</taxon>
        <taxon>Gunneridae</taxon>
        <taxon>Pentapetalae</taxon>
        <taxon>asterids</taxon>
        <taxon>Ericales</taxon>
        <taxon>Actinidiaceae</taxon>
        <taxon>Actinidia</taxon>
    </lineage>
</organism>
<keyword evidence="5 6" id="KW-0539">Nucleus</keyword>
<dbReference type="PROSITE" id="PS51754">
    <property type="entry name" value="OVATE"/>
    <property type="match status" value="1"/>
</dbReference>
<gene>
    <name evidence="9" type="ORF">Acr_15g0011480</name>
</gene>
<reference evidence="9 10" key="1">
    <citation type="submission" date="2019-07" db="EMBL/GenBank/DDBJ databases">
        <title>De Novo Assembly of kiwifruit Actinidia rufa.</title>
        <authorList>
            <person name="Sugita-Konishi S."/>
            <person name="Sato K."/>
            <person name="Mori E."/>
            <person name="Abe Y."/>
            <person name="Kisaki G."/>
            <person name="Hamano K."/>
            <person name="Suezawa K."/>
            <person name="Otani M."/>
            <person name="Fukuda T."/>
            <person name="Manabe T."/>
            <person name="Gomi K."/>
            <person name="Tabuchi M."/>
            <person name="Akimitsu K."/>
            <person name="Kataoka I."/>
        </authorList>
    </citation>
    <scope>NUCLEOTIDE SEQUENCE [LARGE SCALE GENOMIC DNA]</scope>
    <source>
        <strain evidence="10">cv. Fuchu</strain>
    </source>
</reference>
<protein>
    <recommendedName>
        <fullName evidence="6">Transcription repressor</fullName>
    </recommendedName>
    <alternativeName>
        <fullName evidence="6">Ovate family protein</fullName>
    </alternativeName>
</protein>
<evidence type="ECO:0000313" key="10">
    <source>
        <dbReference type="Proteomes" id="UP000585474"/>
    </source>
</evidence>
<evidence type="ECO:0000256" key="7">
    <source>
        <dbReference type="SAM" id="MobiDB-lite"/>
    </source>
</evidence>
<dbReference type="OrthoDB" id="689823at2759"/>
<evidence type="ECO:0000256" key="4">
    <source>
        <dbReference type="ARBA" id="ARBA00023163"/>
    </source>
</evidence>
<dbReference type="GO" id="GO:0005634">
    <property type="term" value="C:nucleus"/>
    <property type="evidence" value="ECO:0007669"/>
    <property type="project" value="UniProtKB-SubCell"/>
</dbReference>
<feature type="domain" description="OVATE" evidence="8">
    <location>
        <begin position="152"/>
        <end position="211"/>
    </location>
</feature>
<evidence type="ECO:0000256" key="5">
    <source>
        <dbReference type="ARBA" id="ARBA00023242"/>
    </source>
</evidence>
<keyword evidence="4 6" id="KW-0804">Transcription</keyword>
<feature type="compositionally biased region" description="Low complexity" evidence="7">
    <location>
        <begin position="9"/>
        <end position="20"/>
    </location>
</feature>
<dbReference type="NCBIfam" id="TIGR01568">
    <property type="entry name" value="A_thal_3678"/>
    <property type="match status" value="1"/>
</dbReference>
<dbReference type="PANTHER" id="PTHR33057">
    <property type="entry name" value="TRANSCRIPTION REPRESSOR OFP7-RELATED"/>
    <property type="match status" value="1"/>
</dbReference>
<feature type="compositionally biased region" description="Polar residues" evidence="7">
    <location>
        <begin position="98"/>
        <end position="115"/>
    </location>
</feature>